<dbReference type="KEGG" id="dfa:DFA_12128"/>
<evidence type="ECO:0000313" key="1">
    <source>
        <dbReference type="EMBL" id="EGG14357.1"/>
    </source>
</evidence>
<dbReference type="Gene3D" id="3.80.10.10">
    <property type="entry name" value="Ribonuclease Inhibitor"/>
    <property type="match status" value="1"/>
</dbReference>
<evidence type="ECO:0008006" key="3">
    <source>
        <dbReference type="Google" id="ProtNLM"/>
    </source>
</evidence>
<dbReference type="AlphaFoldDB" id="F4QC76"/>
<organism evidence="1 2">
    <name type="scientific">Cavenderia fasciculata</name>
    <name type="common">Slime mold</name>
    <name type="synonym">Dictyostelium fasciculatum</name>
    <dbReference type="NCBI Taxonomy" id="261658"/>
    <lineage>
        <taxon>Eukaryota</taxon>
        <taxon>Amoebozoa</taxon>
        <taxon>Evosea</taxon>
        <taxon>Eumycetozoa</taxon>
        <taxon>Dictyostelia</taxon>
        <taxon>Acytosteliales</taxon>
        <taxon>Cavenderiaceae</taxon>
        <taxon>Cavenderia</taxon>
    </lineage>
</organism>
<dbReference type="SUPFAM" id="SSF52047">
    <property type="entry name" value="RNI-like"/>
    <property type="match status" value="1"/>
</dbReference>
<dbReference type="Proteomes" id="UP000007797">
    <property type="component" value="Unassembled WGS sequence"/>
</dbReference>
<dbReference type="OrthoDB" id="24497at2759"/>
<reference evidence="2" key="1">
    <citation type="journal article" date="2011" name="Genome Res.">
        <title>Phylogeny-wide analysis of social amoeba genomes highlights ancient origins for complex intercellular communication.</title>
        <authorList>
            <person name="Heidel A.J."/>
            <person name="Lawal H.M."/>
            <person name="Felder M."/>
            <person name="Schilde C."/>
            <person name="Helps N.R."/>
            <person name="Tunggal B."/>
            <person name="Rivero F."/>
            <person name="John U."/>
            <person name="Schleicher M."/>
            <person name="Eichinger L."/>
            <person name="Platzer M."/>
            <person name="Noegel A.A."/>
            <person name="Schaap P."/>
            <person name="Gloeckner G."/>
        </authorList>
    </citation>
    <scope>NUCLEOTIDE SEQUENCE [LARGE SCALE GENOMIC DNA]</scope>
    <source>
        <strain evidence="2">SH3</strain>
    </source>
</reference>
<proteinExistence type="predicted"/>
<dbReference type="InterPro" id="IPR032675">
    <property type="entry name" value="LRR_dom_sf"/>
</dbReference>
<keyword evidence="2" id="KW-1185">Reference proteome</keyword>
<dbReference type="EMBL" id="GL883029">
    <property type="protein sequence ID" value="EGG14357.1"/>
    <property type="molecule type" value="Genomic_DNA"/>
</dbReference>
<name>F4QC76_CACFS</name>
<protein>
    <recommendedName>
        <fullName evidence="3">Leucine-rich repeat-containing protein</fullName>
    </recommendedName>
</protein>
<evidence type="ECO:0000313" key="2">
    <source>
        <dbReference type="Proteomes" id="UP000007797"/>
    </source>
</evidence>
<dbReference type="GeneID" id="14865555"/>
<sequence length="308" mass="36228">MKKEKKQDSCVFSKHIQSIIIQNIIDCIGNPSPTKDKHHRHITTIKHINIGRDYVELYHLIVCLTKPFKLESLRSFIILCNIKRELGNDNCRERCDYGIDGNDLEDWMNFRLELMDQHPKKEDRWWELKTLNRLSSSFIPIWDKNNKIELVGLTSLPQIISPLFFTTLVNNQTITTLMLTNGTLRQEYIPSFSQLILSNCTIKRVGIKNNHLESIQDLEMAFKQNKSIKVLDVSRNHFGNYFFASLLESDTIQYLVIDETMNKLNNRYFKQSKSLIQFYIDSDPTHLNLFFPSLFKPKDLYYTPSLLE</sequence>
<accession>F4QC76</accession>
<dbReference type="RefSeq" id="XP_004351078.1">
    <property type="nucleotide sequence ID" value="XM_004351026.1"/>
</dbReference>
<gene>
    <name evidence="1" type="ORF">DFA_12128</name>
</gene>